<feature type="binding site" evidence="7">
    <location>
        <begin position="6"/>
        <end position="10"/>
    </location>
    <ligand>
        <name>L-glutamate</name>
        <dbReference type="ChEBI" id="CHEBI:29985"/>
    </ligand>
</feature>
<dbReference type="Proteomes" id="UP000280405">
    <property type="component" value="Unassembled WGS sequence"/>
</dbReference>
<keyword evidence="8" id="KW-0648">Protein biosynthesis</keyword>
<keyword evidence="6 7" id="KW-0030">Aminoacyl-tRNA synthetase</keyword>
<dbReference type="EMBL" id="RAXT01000002">
    <property type="protein sequence ID" value="RKG40506.1"/>
    <property type="molecule type" value="Genomic_DNA"/>
</dbReference>
<proteinExistence type="inferred from homology"/>
<dbReference type="Gene3D" id="3.40.50.620">
    <property type="entry name" value="HUPs"/>
    <property type="match status" value="1"/>
</dbReference>
<evidence type="ECO:0000256" key="1">
    <source>
        <dbReference type="ARBA" id="ARBA00022598"/>
    </source>
</evidence>
<dbReference type="PRINTS" id="PR00987">
    <property type="entry name" value="TRNASYNTHGLU"/>
</dbReference>
<keyword evidence="1 7" id="KW-0436">Ligase</keyword>
<dbReference type="RefSeq" id="WP_120382738.1">
    <property type="nucleotide sequence ID" value="NZ_RAXT01000002.1"/>
</dbReference>
<dbReference type="EC" id="6.1.1.-" evidence="7"/>
<evidence type="ECO:0000256" key="8">
    <source>
        <dbReference type="RuleBase" id="RU363037"/>
    </source>
</evidence>
<dbReference type="InterPro" id="IPR000924">
    <property type="entry name" value="Glu/Gln-tRNA-synth"/>
</dbReference>
<dbReference type="GO" id="GO:0006400">
    <property type="term" value="P:tRNA modification"/>
    <property type="evidence" value="ECO:0007669"/>
    <property type="project" value="InterPro"/>
</dbReference>
<protein>
    <recommendedName>
        <fullName evidence="7">Glutamyl-Q tRNA(Asp) synthetase</fullName>
        <shortName evidence="7">Glu-Q-RSs</shortName>
        <ecNumber evidence="7">6.1.1.-</ecNumber>
    </recommendedName>
</protein>
<name>A0A3A8F403_9GAMM</name>
<accession>A0A3A8F403</accession>
<dbReference type="GO" id="GO:0005829">
    <property type="term" value="C:cytosol"/>
    <property type="evidence" value="ECO:0007669"/>
    <property type="project" value="TreeGrafter"/>
</dbReference>
<evidence type="ECO:0000256" key="5">
    <source>
        <dbReference type="ARBA" id="ARBA00022840"/>
    </source>
</evidence>
<feature type="binding site" evidence="7">
    <location>
        <position position="111"/>
    </location>
    <ligand>
        <name>Zn(2+)</name>
        <dbReference type="ChEBI" id="CHEBI:29105"/>
    </ligand>
</feature>
<dbReference type="AlphaFoldDB" id="A0A3A8F403"/>
<dbReference type="GO" id="GO:0005524">
    <property type="term" value="F:ATP binding"/>
    <property type="evidence" value="ECO:0007669"/>
    <property type="project" value="UniProtKB-KW"/>
</dbReference>
<keyword evidence="3 7" id="KW-0547">Nucleotide-binding</keyword>
<feature type="binding site" evidence="7">
    <location>
        <position position="227"/>
    </location>
    <ligand>
        <name>ATP</name>
        <dbReference type="ChEBI" id="CHEBI:30616"/>
    </ligand>
</feature>
<feature type="binding site" evidence="7">
    <location>
        <position position="98"/>
    </location>
    <ligand>
        <name>Zn(2+)</name>
        <dbReference type="ChEBI" id="CHEBI:29105"/>
    </ligand>
</feature>
<dbReference type="InterPro" id="IPR022380">
    <property type="entry name" value="Glu-Q_tRNA(Asp)_Synthase"/>
</dbReference>
<feature type="binding site" evidence="7">
    <location>
        <position position="42"/>
    </location>
    <ligand>
        <name>L-glutamate</name>
        <dbReference type="ChEBI" id="CHEBI:29985"/>
    </ligand>
</feature>
<feature type="short sequence motif" description="'HIGH' region" evidence="7">
    <location>
        <begin position="9"/>
        <end position="19"/>
    </location>
</feature>
<evidence type="ECO:0000256" key="2">
    <source>
        <dbReference type="ARBA" id="ARBA00022723"/>
    </source>
</evidence>
<dbReference type="PANTHER" id="PTHR43311:SF1">
    <property type="entry name" value="GLUTAMYL-Q TRNA(ASP) SYNTHETASE"/>
    <property type="match status" value="1"/>
</dbReference>
<feature type="binding site" evidence="7">
    <location>
        <position position="168"/>
    </location>
    <ligand>
        <name>L-glutamate</name>
        <dbReference type="ChEBI" id="CHEBI:29985"/>
    </ligand>
</feature>
<keyword evidence="11" id="KW-1185">Reference proteome</keyword>
<dbReference type="InterPro" id="IPR020058">
    <property type="entry name" value="Glu/Gln-tRNA-synth_Ib_cat-dom"/>
</dbReference>
<dbReference type="GO" id="GO:0004818">
    <property type="term" value="F:glutamate-tRNA ligase activity"/>
    <property type="evidence" value="ECO:0007669"/>
    <property type="project" value="TreeGrafter"/>
</dbReference>
<feature type="binding site" evidence="7">
    <location>
        <position position="186"/>
    </location>
    <ligand>
        <name>L-glutamate</name>
        <dbReference type="ChEBI" id="CHEBI:29985"/>
    </ligand>
</feature>
<dbReference type="InterPro" id="IPR049940">
    <property type="entry name" value="GluQ/Sye"/>
</dbReference>
<evidence type="ECO:0000256" key="3">
    <source>
        <dbReference type="ARBA" id="ARBA00022741"/>
    </source>
</evidence>
<evidence type="ECO:0000256" key="4">
    <source>
        <dbReference type="ARBA" id="ARBA00022833"/>
    </source>
</evidence>
<dbReference type="GO" id="GO:0006424">
    <property type="term" value="P:glutamyl-tRNA aminoacylation"/>
    <property type="evidence" value="ECO:0007669"/>
    <property type="project" value="InterPro"/>
</dbReference>
<evidence type="ECO:0000313" key="11">
    <source>
        <dbReference type="Proteomes" id="UP000280405"/>
    </source>
</evidence>
<feature type="domain" description="Glutamyl/glutaminyl-tRNA synthetase class Ib catalytic" evidence="9">
    <location>
        <begin position="5"/>
        <end position="237"/>
    </location>
</feature>
<dbReference type="SUPFAM" id="SSF52374">
    <property type="entry name" value="Nucleotidylyl transferase"/>
    <property type="match status" value="1"/>
</dbReference>
<organism evidence="10 11">
    <name type="scientific">Acinetobacter rongchengensis</name>
    <dbReference type="NCBI Taxonomy" id="2419601"/>
    <lineage>
        <taxon>Bacteria</taxon>
        <taxon>Pseudomonadati</taxon>
        <taxon>Pseudomonadota</taxon>
        <taxon>Gammaproteobacteria</taxon>
        <taxon>Moraxellales</taxon>
        <taxon>Moraxellaceae</taxon>
        <taxon>Acinetobacter</taxon>
    </lineage>
</organism>
<dbReference type="InterPro" id="IPR014729">
    <property type="entry name" value="Rossmann-like_a/b/a_fold"/>
</dbReference>
<dbReference type="OrthoDB" id="9807503at2"/>
<comment type="caution">
    <text evidence="10">The sequence shown here is derived from an EMBL/GenBank/DDBJ whole genome shotgun (WGS) entry which is preliminary data.</text>
</comment>
<feature type="binding site" evidence="7">
    <location>
        <position position="115"/>
    </location>
    <ligand>
        <name>Zn(2+)</name>
        <dbReference type="ChEBI" id="CHEBI:29105"/>
    </ligand>
</feature>
<comment type="function">
    <text evidence="7">Catalyzes the tRNA-independent activation of glutamate in presence of ATP and the subsequent transfer of glutamate onto a tRNA(Asp). Glutamate is transferred on the 2-amino-5-(4,5-dihydroxy-2-cyclopenten-1-yl) moiety of the queuosine in the wobble position of the QUC anticodon.</text>
</comment>
<evidence type="ECO:0000259" key="9">
    <source>
        <dbReference type="Pfam" id="PF00749"/>
    </source>
</evidence>
<evidence type="ECO:0000256" key="6">
    <source>
        <dbReference type="ARBA" id="ARBA00023146"/>
    </source>
</evidence>
<dbReference type="NCBIfam" id="TIGR03838">
    <property type="entry name" value="queuosine_YadB"/>
    <property type="match status" value="1"/>
</dbReference>
<evidence type="ECO:0000313" key="10">
    <source>
        <dbReference type="EMBL" id="RKG40506.1"/>
    </source>
</evidence>
<dbReference type="Gene3D" id="3.90.800.10">
    <property type="entry name" value="Glutamyl-tRNA Synthetase, Domain 3"/>
    <property type="match status" value="1"/>
</dbReference>
<dbReference type="Pfam" id="PF00749">
    <property type="entry name" value="tRNA-synt_1c"/>
    <property type="match status" value="1"/>
</dbReference>
<keyword evidence="5 7" id="KW-0067">ATP-binding</keyword>
<comment type="cofactor">
    <cofactor evidence="7">
        <name>Zn(2+)</name>
        <dbReference type="ChEBI" id="CHEBI:29105"/>
    </cofactor>
    <text evidence="7">Binds 1 zinc ion per subunit.</text>
</comment>
<dbReference type="NCBIfam" id="NF004314">
    <property type="entry name" value="PRK05710.1-3"/>
    <property type="match status" value="1"/>
</dbReference>
<reference evidence="10 11" key="1">
    <citation type="submission" date="2018-09" db="EMBL/GenBank/DDBJ databases">
        <title>The draft genome of Acinetobacter spp. strains.</title>
        <authorList>
            <person name="Qin J."/>
            <person name="Feng Y."/>
            <person name="Zong Z."/>
        </authorList>
    </citation>
    <scope>NUCLEOTIDE SEQUENCE [LARGE SCALE GENOMIC DNA]</scope>
    <source>
        <strain evidence="10 11">WCHAc060115</strain>
    </source>
</reference>
<feature type="short sequence motif" description="'KMSKS' region" evidence="7">
    <location>
        <begin position="224"/>
        <end position="228"/>
    </location>
</feature>
<dbReference type="PANTHER" id="PTHR43311">
    <property type="entry name" value="GLUTAMATE--TRNA LIGASE"/>
    <property type="match status" value="1"/>
</dbReference>
<keyword evidence="4 7" id="KW-0862">Zinc</keyword>
<gene>
    <name evidence="7" type="primary">gluQ</name>
    <name evidence="10" type="ORF">D7V20_02375</name>
</gene>
<comment type="similarity">
    <text evidence="7">Belongs to the class-I aminoacyl-tRNA synthetase family. GluQ subfamily.</text>
</comment>
<dbReference type="GO" id="GO:0008270">
    <property type="term" value="F:zinc ion binding"/>
    <property type="evidence" value="ECO:0007669"/>
    <property type="project" value="UniProtKB-UniRule"/>
</dbReference>
<dbReference type="HAMAP" id="MF_01428">
    <property type="entry name" value="Glu_Q_tRNA_synth"/>
    <property type="match status" value="1"/>
</dbReference>
<feature type="binding site" evidence="7">
    <location>
        <position position="100"/>
    </location>
    <ligand>
        <name>Zn(2+)</name>
        <dbReference type="ChEBI" id="CHEBI:29105"/>
    </ligand>
</feature>
<keyword evidence="2 7" id="KW-0479">Metal-binding</keyword>
<evidence type="ECO:0000256" key="7">
    <source>
        <dbReference type="HAMAP-Rule" id="MF_01428"/>
    </source>
</evidence>
<sequence length="287" mass="32753">MVYKGRFAPSPTGPLHFGSLITAVASYCDAKANQGKWIVRIEDTDIPRIYPDSEQHILKCLDAFEFESDVEIIYQRNRLDLYHAAIEQLKQKQLVYACECTRKMLGSNHIYLGTCREKHLDFTNQAIRVKVSDQNICFQDRLQGQHCSNLITDLGDFVLKRRDGIINYQLAVVVDDYLQGITHVVRGADLLDNTERQIWLGQLLGYPQLEYMHLPLAMNAQGQKLSKQNLAQALDIQYAPELLSQAISALGQPSIEIDQPHKMLAQAITQWDIRLIPKGTEIQRIFN</sequence>